<evidence type="ECO:0000313" key="3">
    <source>
        <dbReference type="Proteomes" id="UP000288805"/>
    </source>
</evidence>
<evidence type="ECO:0000313" key="2">
    <source>
        <dbReference type="EMBL" id="RVW29264.1"/>
    </source>
</evidence>
<organism evidence="2 3">
    <name type="scientific">Vitis vinifera</name>
    <name type="common">Grape</name>
    <dbReference type="NCBI Taxonomy" id="29760"/>
    <lineage>
        <taxon>Eukaryota</taxon>
        <taxon>Viridiplantae</taxon>
        <taxon>Streptophyta</taxon>
        <taxon>Embryophyta</taxon>
        <taxon>Tracheophyta</taxon>
        <taxon>Spermatophyta</taxon>
        <taxon>Magnoliopsida</taxon>
        <taxon>eudicotyledons</taxon>
        <taxon>Gunneridae</taxon>
        <taxon>Pentapetalae</taxon>
        <taxon>rosids</taxon>
        <taxon>Vitales</taxon>
        <taxon>Vitaceae</taxon>
        <taxon>Viteae</taxon>
        <taxon>Vitis</taxon>
    </lineage>
</organism>
<evidence type="ECO:0008006" key="4">
    <source>
        <dbReference type="Google" id="ProtNLM"/>
    </source>
</evidence>
<feature type="region of interest" description="Disordered" evidence="1">
    <location>
        <begin position="541"/>
        <end position="568"/>
    </location>
</feature>
<accession>A0A438D1E4</accession>
<evidence type="ECO:0000256" key="1">
    <source>
        <dbReference type="SAM" id="MobiDB-lite"/>
    </source>
</evidence>
<feature type="compositionally biased region" description="Polar residues" evidence="1">
    <location>
        <begin position="241"/>
        <end position="260"/>
    </location>
</feature>
<sequence>MAPGKRPRPPIIPKQLEDNVNAAHKMTKNDIQRLSTDQLSQGQEGIPPLVQTSGTCKRLNTNLTVEMIFDTAQKRTRSGRIIGTSPIKEANRTPPNVQVDVAHTSLNRNSTTRKMTDNDSKRGGIDRQLQGVGNLENTTTNATLQANGTHSRHQNNSTLRRMPCSDSQRVDTFLPMQDIENGDDTPIPLPTLQDCGTPRNVNKNSTPRRMTRSHSRIVGIDELMQGFGNVEDTIAPAIMDTSETPFDPNNNTSTMDADSTTGRRKVRGDSRGVGTDKLIQANGSRPLGGVEIKPENNAPTGVNSSRMKSEIGTIVRNYAPLDVEKWADISESDKVFMMEKLQEKFIIDFTQDHVKKAIEGKMAARYRDHRNKCHKHFKKYPTIALAKQNPYKHVSDQKQWDWLCDRFASEKFQARHTGQAPGQIELFKLMHWTSQNGWINQEAEASYEKMLELQKQPVPEGGQALKEAEICVQVLGSRSGYIKGLGHGPRPPSSSSKSTHKSHREIELENELKATRELLQSQETRIQHQQSQIAQLASFVSEMRQHMHIPGSSSRSSSPSDDTPLMDS</sequence>
<feature type="region of interest" description="Disordered" evidence="1">
    <location>
        <begin position="241"/>
        <end position="305"/>
    </location>
</feature>
<protein>
    <recommendedName>
        <fullName evidence="4">Transposase, Ptta/En/Spm, plant</fullName>
    </recommendedName>
</protein>
<feature type="compositionally biased region" description="Polar residues" evidence="1">
    <location>
        <begin position="199"/>
        <end position="208"/>
    </location>
</feature>
<gene>
    <name evidence="2" type="ORF">CK203_117440</name>
</gene>
<dbReference type="EMBL" id="QGNW01001855">
    <property type="protein sequence ID" value="RVW29264.1"/>
    <property type="molecule type" value="Genomic_DNA"/>
</dbReference>
<dbReference type="PANTHER" id="PTHR33499">
    <property type="entry name" value="OS12G0282400 PROTEIN-RELATED"/>
    <property type="match status" value="1"/>
</dbReference>
<proteinExistence type="predicted"/>
<comment type="caution">
    <text evidence="2">The sequence shown here is derived from an EMBL/GenBank/DDBJ whole genome shotgun (WGS) entry which is preliminary data.</text>
</comment>
<feature type="region of interest" description="Disordered" evidence="1">
    <location>
        <begin position="482"/>
        <end position="506"/>
    </location>
</feature>
<feature type="region of interest" description="Disordered" evidence="1">
    <location>
        <begin position="189"/>
        <end position="212"/>
    </location>
</feature>
<dbReference type="PANTHER" id="PTHR33499:SF11">
    <property type="entry name" value="NO APICAL MERISTEM-ASSOCIATED C-TERMINAL DOMAIN-CONTAINING PROTEIN"/>
    <property type="match status" value="1"/>
</dbReference>
<name>A0A438D1E4_VITVI</name>
<dbReference type="AlphaFoldDB" id="A0A438D1E4"/>
<dbReference type="Proteomes" id="UP000288805">
    <property type="component" value="Unassembled WGS sequence"/>
</dbReference>
<reference evidence="2 3" key="1">
    <citation type="journal article" date="2018" name="PLoS Genet.">
        <title>Population sequencing reveals clonal diversity and ancestral inbreeding in the grapevine cultivar Chardonnay.</title>
        <authorList>
            <person name="Roach M.J."/>
            <person name="Johnson D.L."/>
            <person name="Bohlmann J."/>
            <person name="van Vuuren H.J."/>
            <person name="Jones S.J."/>
            <person name="Pretorius I.S."/>
            <person name="Schmidt S.A."/>
            <person name="Borneman A.R."/>
        </authorList>
    </citation>
    <scope>NUCLEOTIDE SEQUENCE [LARGE SCALE GENOMIC DNA]</scope>
    <source>
        <strain evidence="3">cv. Chardonnay</strain>
        <tissue evidence="2">Leaf</tissue>
    </source>
</reference>